<organism evidence="1 2">
    <name type="scientific">Aspergillus brunneoviolaceus CBS 621.78</name>
    <dbReference type="NCBI Taxonomy" id="1450534"/>
    <lineage>
        <taxon>Eukaryota</taxon>
        <taxon>Fungi</taxon>
        <taxon>Dikarya</taxon>
        <taxon>Ascomycota</taxon>
        <taxon>Pezizomycotina</taxon>
        <taxon>Eurotiomycetes</taxon>
        <taxon>Eurotiomycetidae</taxon>
        <taxon>Eurotiales</taxon>
        <taxon>Aspergillaceae</taxon>
        <taxon>Aspergillus</taxon>
        <taxon>Aspergillus subgen. Circumdati</taxon>
    </lineage>
</organism>
<accession>A0ACD1G2C4</accession>
<keyword evidence="2" id="KW-1185">Reference proteome</keyword>
<proteinExistence type="predicted"/>
<protein>
    <submittedName>
        <fullName evidence="1">Uncharacterized protein</fullName>
    </submittedName>
</protein>
<evidence type="ECO:0000313" key="2">
    <source>
        <dbReference type="Proteomes" id="UP000249057"/>
    </source>
</evidence>
<dbReference type="EMBL" id="KZ825363">
    <property type="protein sequence ID" value="RAH43358.1"/>
    <property type="molecule type" value="Genomic_DNA"/>
</dbReference>
<sequence>MGRWSGPWWYGLFNPVDHQTATHEGMGPCRDITKKKTRRKQETSDTTVSSCLRL</sequence>
<evidence type="ECO:0000313" key="1">
    <source>
        <dbReference type="EMBL" id="RAH43358.1"/>
    </source>
</evidence>
<dbReference type="Proteomes" id="UP000249057">
    <property type="component" value="Unassembled WGS sequence"/>
</dbReference>
<name>A0ACD1G2C4_9EURO</name>
<reference evidence="1" key="1">
    <citation type="submission" date="2018-02" db="EMBL/GenBank/DDBJ databases">
        <title>The genomes of Aspergillus section Nigri reveals drivers in fungal speciation.</title>
        <authorList>
            <consortium name="DOE Joint Genome Institute"/>
            <person name="Vesth T.C."/>
            <person name="Nybo J."/>
            <person name="Theobald S."/>
            <person name="Brandl J."/>
            <person name="Frisvad J.C."/>
            <person name="Nielsen K.F."/>
            <person name="Lyhne E.K."/>
            <person name="Kogle M.E."/>
            <person name="Kuo A."/>
            <person name="Riley R."/>
            <person name="Clum A."/>
            <person name="Nolan M."/>
            <person name="Lipzen A."/>
            <person name="Salamov A."/>
            <person name="Henrissat B."/>
            <person name="Wiebenga A."/>
            <person name="De vries R.P."/>
            <person name="Grigoriev I.V."/>
            <person name="Mortensen U.H."/>
            <person name="Andersen M.R."/>
            <person name="Baker S.E."/>
        </authorList>
    </citation>
    <scope>NUCLEOTIDE SEQUENCE</scope>
    <source>
        <strain evidence="1">CBS 621.78</strain>
    </source>
</reference>
<gene>
    <name evidence="1" type="ORF">BO95DRAFT_208906</name>
</gene>